<evidence type="ECO:0000313" key="2">
    <source>
        <dbReference type="Proteomes" id="UP000634136"/>
    </source>
</evidence>
<sequence length="64" mass="6822">MPLGMKYEEELMSYSNGQTKGGKPEGVADGFGLSQGLPVPLVRTILLEMVIIRSDKLKLGTVGA</sequence>
<comment type="caution">
    <text evidence="1">The sequence shown here is derived from an EMBL/GenBank/DDBJ whole genome shotgun (WGS) entry which is preliminary data.</text>
</comment>
<accession>A0A834WGZ6</accession>
<dbReference type="Proteomes" id="UP000634136">
    <property type="component" value="Unassembled WGS sequence"/>
</dbReference>
<keyword evidence="2" id="KW-1185">Reference proteome</keyword>
<name>A0A834WGZ6_9FABA</name>
<evidence type="ECO:0000313" key="1">
    <source>
        <dbReference type="EMBL" id="KAF7823055.1"/>
    </source>
</evidence>
<reference evidence="1" key="1">
    <citation type="submission" date="2020-09" db="EMBL/GenBank/DDBJ databases">
        <title>Genome-Enabled Discovery of Anthraquinone Biosynthesis in Senna tora.</title>
        <authorList>
            <person name="Kang S.-H."/>
            <person name="Pandey R.P."/>
            <person name="Lee C.-M."/>
            <person name="Sim J.-S."/>
            <person name="Jeong J.-T."/>
            <person name="Choi B.-S."/>
            <person name="Jung M."/>
            <person name="Ginzburg D."/>
            <person name="Zhao K."/>
            <person name="Won S.Y."/>
            <person name="Oh T.-J."/>
            <person name="Yu Y."/>
            <person name="Kim N.-H."/>
            <person name="Lee O.R."/>
            <person name="Lee T.-H."/>
            <person name="Bashyal P."/>
            <person name="Kim T.-S."/>
            <person name="Lee W.-H."/>
            <person name="Kawkins C."/>
            <person name="Kim C.-K."/>
            <person name="Kim J.S."/>
            <person name="Ahn B.O."/>
            <person name="Rhee S.Y."/>
            <person name="Sohng J.K."/>
        </authorList>
    </citation>
    <scope>NUCLEOTIDE SEQUENCE</scope>
    <source>
        <tissue evidence="1">Leaf</tissue>
    </source>
</reference>
<dbReference type="EMBL" id="JAAIUW010000007">
    <property type="protein sequence ID" value="KAF7823055.1"/>
    <property type="molecule type" value="Genomic_DNA"/>
</dbReference>
<organism evidence="1 2">
    <name type="scientific">Senna tora</name>
    <dbReference type="NCBI Taxonomy" id="362788"/>
    <lineage>
        <taxon>Eukaryota</taxon>
        <taxon>Viridiplantae</taxon>
        <taxon>Streptophyta</taxon>
        <taxon>Embryophyta</taxon>
        <taxon>Tracheophyta</taxon>
        <taxon>Spermatophyta</taxon>
        <taxon>Magnoliopsida</taxon>
        <taxon>eudicotyledons</taxon>
        <taxon>Gunneridae</taxon>
        <taxon>Pentapetalae</taxon>
        <taxon>rosids</taxon>
        <taxon>fabids</taxon>
        <taxon>Fabales</taxon>
        <taxon>Fabaceae</taxon>
        <taxon>Caesalpinioideae</taxon>
        <taxon>Cassia clade</taxon>
        <taxon>Senna</taxon>
    </lineage>
</organism>
<dbReference type="AlphaFoldDB" id="A0A834WGZ6"/>
<proteinExistence type="predicted"/>
<gene>
    <name evidence="1" type="ORF">G2W53_021199</name>
</gene>
<protein>
    <submittedName>
        <fullName evidence="1">Uncharacterized protein</fullName>
    </submittedName>
</protein>